<dbReference type="AlphaFoldDB" id="A0AAV8A658"/>
<dbReference type="InterPro" id="IPR043502">
    <property type="entry name" value="DNA/RNA_pol_sf"/>
</dbReference>
<dbReference type="Gene3D" id="3.30.70.270">
    <property type="match status" value="1"/>
</dbReference>
<accession>A0AAV8A658</accession>
<name>A0AAV8A658_9EUKA</name>
<evidence type="ECO:0000313" key="2">
    <source>
        <dbReference type="EMBL" id="KAJ3449729.1"/>
    </source>
</evidence>
<organism evidence="2 3">
    <name type="scientific">Anaeramoeba flamelloides</name>
    <dbReference type="NCBI Taxonomy" id="1746091"/>
    <lineage>
        <taxon>Eukaryota</taxon>
        <taxon>Metamonada</taxon>
        <taxon>Anaeramoebidae</taxon>
        <taxon>Anaeramoeba</taxon>
    </lineage>
</organism>
<evidence type="ECO:0000259" key="1">
    <source>
        <dbReference type="PROSITE" id="PS50878"/>
    </source>
</evidence>
<proteinExistence type="predicted"/>
<evidence type="ECO:0000313" key="3">
    <source>
        <dbReference type="Proteomes" id="UP001146793"/>
    </source>
</evidence>
<dbReference type="Pfam" id="PF00078">
    <property type="entry name" value="RVT_1"/>
    <property type="match status" value="1"/>
</dbReference>
<dbReference type="PROSITE" id="PS50878">
    <property type="entry name" value="RT_POL"/>
    <property type="match status" value="1"/>
</dbReference>
<dbReference type="Proteomes" id="UP001146793">
    <property type="component" value="Unassembled WGS sequence"/>
</dbReference>
<gene>
    <name evidence="2" type="ORF">M0812_05888</name>
</gene>
<sequence length="327" mass="39122">MRVMVEVYIKGILSHQLFFAYITHFILERIKPHTNHVQMYADDLIIILNGKDQKEIINNKLKPIYKIIKNFGLKVNEKKTEITQDLSSIKYLGIWLEKEKHIKMNLQKASINFSNYYYIYCNSNLSNALRIQLFKSIILPQILYGLDIYNLNNKEIKTIDIWINKKLKCILKIQHGTPTDILRMETRIEPIQFSILKRKAKFIQKISELNLKYLSHELKLPDIPNINWRYSYHLDKPDSSKDCHCKNDQDETIDHFIWDCPKYKKSRSIWKAKLGELKSINRTNLFNQKDTYLIFRLMNNKEIYEISMEFFLKNLKIRAIINQNSQQ</sequence>
<reference evidence="2" key="1">
    <citation type="submission" date="2022-08" db="EMBL/GenBank/DDBJ databases">
        <title>Novel sulphate-reducing endosymbionts in the free-living metamonad Anaeramoeba.</title>
        <authorList>
            <person name="Jerlstrom-Hultqvist J."/>
            <person name="Cepicka I."/>
            <person name="Gallot-Lavallee L."/>
            <person name="Salas-Leiva D."/>
            <person name="Curtis B.A."/>
            <person name="Zahonova K."/>
            <person name="Pipaliya S."/>
            <person name="Dacks J."/>
            <person name="Roger A.J."/>
        </authorList>
    </citation>
    <scope>NUCLEOTIDE SEQUENCE</scope>
    <source>
        <strain evidence="2">Busselton2</strain>
    </source>
</reference>
<dbReference type="InterPro" id="IPR000477">
    <property type="entry name" value="RT_dom"/>
</dbReference>
<comment type="caution">
    <text evidence="2">The sequence shown here is derived from an EMBL/GenBank/DDBJ whole genome shotgun (WGS) entry which is preliminary data.</text>
</comment>
<dbReference type="EMBL" id="JANTQA010000012">
    <property type="protein sequence ID" value="KAJ3449729.1"/>
    <property type="molecule type" value="Genomic_DNA"/>
</dbReference>
<protein>
    <recommendedName>
        <fullName evidence="1">Reverse transcriptase domain-containing protein</fullName>
    </recommendedName>
</protein>
<feature type="domain" description="Reverse transcriptase" evidence="1">
    <location>
        <begin position="1"/>
        <end position="96"/>
    </location>
</feature>
<dbReference type="InterPro" id="IPR043128">
    <property type="entry name" value="Rev_trsase/Diguanyl_cyclase"/>
</dbReference>
<dbReference type="SUPFAM" id="SSF56672">
    <property type="entry name" value="DNA/RNA polymerases"/>
    <property type="match status" value="1"/>
</dbReference>